<proteinExistence type="predicted"/>
<evidence type="ECO:0000256" key="1">
    <source>
        <dbReference type="SAM" id="Phobius"/>
    </source>
</evidence>
<protein>
    <submittedName>
        <fullName evidence="2">Uncharacterized protein</fullName>
    </submittedName>
</protein>
<feature type="transmembrane region" description="Helical" evidence="1">
    <location>
        <begin position="52"/>
        <end position="72"/>
    </location>
</feature>
<keyword evidence="1" id="KW-0472">Membrane</keyword>
<organism evidence="2">
    <name type="scientific">Micromonas commoda virus</name>
    <dbReference type="NCBI Taxonomy" id="3057169"/>
    <lineage>
        <taxon>Viruses</taxon>
        <taxon>Varidnaviria</taxon>
        <taxon>Bamfordvirae</taxon>
        <taxon>Nucleocytoviricota</taxon>
        <taxon>Megaviricetes</taxon>
        <taxon>Algavirales</taxon>
        <taxon>Phycodnaviridae</taxon>
    </lineage>
</organism>
<accession>A0AAU7YNU6</accession>
<feature type="transmembrane region" description="Helical" evidence="1">
    <location>
        <begin position="119"/>
        <end position="139"/>
    </location>
</feature>
<feature type="transmembrane region" description="Helical" evidence="1">
    <location>
        <begin position="78"/>
        <end position="98"/>
    </location>
</feature>
<reference evidence="2" key="1">
    <citation type="submission" date="2024-06" db="EMBL/GenBank/DDBJ databases">
        <title>Evidence of context-dependent and transient costs of resisting viral infection in isolates of the marine microalga Micromonas sp. (class Mamiellophyceae).</title>
        <authorList>
            <person name="Bedi de Silva A."/>
            <person name="Schvarcz C.R."/>
            <person name="Steward G.R."/>
            <person name="Edwards K.F."/>
        </authorList>
    </citation>
    <scope>NUCLEOTIDE SEQUENCE</scope>
    <source>
        <strain evidence="2">McV-KB2</strain>
    </source>
</reference>
<evidence type="ECO:0000313" key="2">
    <source>
        <dbReference type="EMBL" id="XCA47469.1"/>
    </source>
</evidence>
<sequence>MSDTGLRQPDFFPGIDPTRWSQTIGGSLLLWILVMVGMFLTRAEWMPYEGNIALVTTILPFLVYVLANKTIIVSGKTSHVFLALLFSGGIVYGLTQVIGDLKDIFKNYGKKDAKKAWPALLTICLSWILMIGLISRLGLIDFSLPYETI</sequence>
<keyword evidence="1" id="KW-1133">Transmembrane helix</keyword>
<name>A0AAU7YNU6_9PHYC</name>
<feature type="transmembrane region" description="Helical" evidence="1">
    <location>
        <begin position="20"/>
        <end position="40"/>
    </location>
</feature>
<dbReference type="EMBL" id="PP911589">
    <property type="protein sequence ID" value="XCA47469.1"/>
    <property type="molecule type" value="Genomic_DNA"/>
</dbReference>
<keyword evidence="1" id="KW-0812">Transmembrane</keyword>